<evidence type="ECO:0000256" key="7">
    <source>
        <dbReference type="SAM" id="MobiDB-lite"/>
    </source>
</evidence>
<comment type="function">
    <text evidence="1 6">DEAD-box RNA helicase-like protein required for pre-18S rRNA processing, specifically at sites A0, A1, and A2.</text>
</comment>
<comment type="subcellular location">
    <subcellularLocation>
        <location evidence="2 6">Nucleus</location>
        <location evidence="2 6">Nucleolus</location>
    </subcellularLocation>
</comment>
<feature type="region of interest" description="Disordered" evidence="7">
    <location>
        <begin position="1"/>
        <end position="119"/>
    </location>
</feature>
<feature type="domain" description="UTP25 NTP hydrolase-like" evidence="9">
    <location>
        <begin position="231"/>
        <end position="491"/>
    </location>
</feature>
<comment type="similarity">
    <text evidence="3 6">Belongs to the UTP25 family.</text>
</comment>
<evidence type="ECO:0000313" key="11">
    <source>
        <dbReference type="Proteomes" id="UP001648503"/>
    </source>
</evidence>
<organism evidence="10 11">
    <name type="scientific">Batrachochytrium salamandrivorans</name>
    <dbReference type="NCBI Taxonomy" id="1357716"/>
    <lineage>
        <taxon>Eukaryota</taxon>
        <taxon>Fungi</taxon>
        <taxon>Fungi incertae sedis</taxon>
        <taxon>Chytridiomycota</taxon>
        <taxon>Chytridiomycota incertae sedis</taxon>
        <taxon>Chytridiomycetes</taxon>
        <taxon>Rhizophydiales</taxon>
        <taxon>Rhizophydiales incertae sedis</taxon>
        <taxon>Batrachochytrium</taxon>
    </lineage>
</organism>
<reference evidence="10 11" key="1">
    <citation type="submission" date="2021-02" db="EMBL/GenBank/DDBJ databases">
        <title>Variation within the Batrachochytrium salamandrivorans European outbreak.</title>
        <authorList>
            <person name="Kelly M."/>
            <person name="Pasmans F."/>
            <person name="Shea T.P."/>
            <person name="Munoz J.F."/>
            <person name="Carranza S."/>
            <person name="Cuomo C.A."/>
            <person name="Martel A."/>
        </authorList>
    </citation>
    <scope>NUCLEOTIDE SEQUENCE [LARGE SCALE GENOMIC DNA]</scope>
    <source>
        <strain evidence="10 11">AMFP18/2</strain>
    </source>
</reference>
<dbReference type="InterPro" id="IPR053939">
    <property type="entry name" value="UTP25_C"/>
</dbReference>
<evidence type="ECO:0000313" key="10">
    <source>
        <dbReference type="EMBL" id="KAH6587200.1"/>
    </source>
</evidence>
<evidence type="ECO:0000256" key="6">
    <source>
        <dbReference type="RuleBase" id="RU365070"/>
    </source>
</evidence>
<dbReference type="EMBL" id="JAFCIX010000567">
    <property type="protein sequence ID" value="KAH6587200.1"/>
    <property type="molecule type" value="Genomic_DNA"/>
</dbReference>
<evidence type="ECO:0000259" key="9">
    <source>
        <dbReference type="Pfam" id="PF22916"/>
    </source>
</evidence>
<feature type="compositionally biased region" description="Acidic residues" evidence="7">
    <location>
        <begin position="59"/>
        <end position="106"/>
    </location>
</feature>
<evidence type="ECO:0000256" key="2">
    <source>
        <dbReference type="ARBA" id="ARBA00004604"/>
    </source>
</evidence>
<dbReference type="SUPFAM" id="SSF52540">
    <property type="entry name" value="P-loop containing nucleoside triphosphate hydrolases"/>
    <property type="match status" value="1"/>
</dbReference>
<protein>
    <recommendedName>
        <fullName evidence="4 6">U3 small nucleolar RNA-associated protein 25</fullName>
        <shortName evidence="6">U3 snoRNA-associated protein 25</shortName>
    </recommendedName>
</protein>
<evidence type="ECO:0000256" key="3">
    <source>
        <dbReference type="ARBA" id="ARBA00009223"/>
    </source>
</evidence>
<dbReference type="PANTHER" id="PTHR12933:SF0">
    <property type="entry name" value="U3 SMALL NUCLEOLAR RNA-ASSOCIATED PROTEIN 25 HOMOLOG"/>
    <property type="match status" value="1"/>
</dbReference>
<dbReference type="InterPro" id="IPR027417">
    <property type="entry name" value="P-loop_NTPase"/>
</dbReference>
<evidence type="ECO:0000256" key="1">
    <source>
        <dbReference type="ARBA" id="ARBA00002883"/>
    </source>
</evidence>
<comment type="caution">
    <text evidence="10">The sequence shown here is derived from an EMBL/GenBank/DDBJ whole genome shotgun (WGS) entry which is preliminary data.</text>
</comment>
<feature type="domain" description="UTP25 C-terminal" evidence="8">
    <location>
        <begin position="502"/>
        <end position="683"/>
    </location>
</feature>
<dbReference type="InterPro" id="IPR053940">
    <property type="entry name" value="UTP25_NTPase-like"/>
</dbReference>
<sequence length="685" mass="77947">MAKGNKDMKGALSRNKQHAKKPTLKAQKDIRSGHVKKHAKPLQSSNKTVIPKYTVIEQSDSDMDQDVEDSAGEDYDNDMDAEDDQEDPDLAEDDVESSVDDEDMASEAEKELTLDDEIDGDSNAHDSFFGHFDDSISESLVSLYTAVDANDWVQDADEHPLLQRVMTSTLADRPTVTIPQGDAAEPSMLELKVKNRVLSQWDKLNGKIARKTGGTAFTPLQKALFPFMNSYADVLYSNQTHKFDRDIRNLIALHSLNHVHKTRDYVMKHTAKLKAELATNKPQSEYRDQGFTRPTVLILAPFRHSAFQIIETLIALSGSTSQDNKKRFMDEFATAPGEDGVDIRKPEDFRKIFAGNIDDCFRIGIRFSKKQVKLFAPFYSSDIIVASPLGLKMIIGSEGDKKRDFDFLASIEIVILDQAEIFLMQNWDHVKSVFDHLNLIPKDAHGCDFSRVRSYVLDGRAKYVRQNIVFSRFTTPEINALATSSCNIGGRIRITRPHSGTISEIVSHAPQLFHRIPQHSVQSSPDTRFSYFIEQILPMLRRSVVQQTHTLIFIPSYFDFVRVRNYLTDHKYNFGAISEYTPRSDADRLRRQFSDTEISFLICTERYHFFRRHNLKGIRHIVFYQMPVNAGFYPELLNMLESNAGDLTSSAIYSAFDKLALERVVGSVRVDRMIKGAKDTFMFMS</sequence>
<name>A0ABQ8EVD0_9FUNG</name>
<keyword evidence="6" id="KW-0687">Ribonucleoprotein</keyword>
<dbReference type="Pfam" id="PF22916">
    <property type="entry name" value="UTP25_NTPase-like"/>
    <property type="match status" value="1"/>
</dbReference>
<keyword evidence="6" id="KW-0698">rRNA processing</keyword>
<dbReference type="Proteomes" id="UP001648503">
    <property type="component" value="Unassembled WGS sequence"/>
</dbReference>
<dbReference type="Gene3D" id="3.40.50.300">
    <property type="entry name" value="P-loop containing nucleotide triphosphate hydrolases"/>
    <property type="match status" value="2"/>
</dbReference>
<dbReference type="InterPro" id="IPR010678">
    <property type="entry name" value="UTP25"/>
</dbReference>
<accession>A0ABQ8EVD0</accession>
<keyword evidence="11" id="KW-1185">Reference proteome</keyword>
<proteinExistence type="inferred from homology"/>
<comment type="subunit">
    <text evidence="6">Component of the ribosomal small subunit (SSU) processome composed of at least 40 protein subunits and snoRNA U3.</text>
</comment>
<evidence type="ECO:0000256" key="4">
    <source>
        <dbReference type="ARBA" id="ARBA00015422"/>
    </source>
</evidence>
<keyword evidence="5 6" id="KW-0539">Nucleus</keyword>
<evidence type="ECO:0000256" key="5">
    <source>
        <dbReference type="ARBA" id="ARBA00023242"/>
    </source>
</evidence>
<keyword evidence="6" id="KW-0690">Ribosome biogenesis</keyword>
<gene>
    <name evidence="10" type="ORF">BASA50_001333</name>
</gene>
<evidence type="ECO:0000259" key="8">
    <source>
        <dbReference type="Pfam" id="PF06862"/>
    </source>
</evidence>
<dbReference type="PANTHER" id="PTHR12933">
    <property type="entry name" value="ORF PROTEIN-RELATED"/>
    <property type="match status" value="1"/>
</dbReference>
<dbReference type="Pfam" id="PF06862">
    <property type="entry name" value="Utp25_C"/>
    <property type="match status" value="1"/>
</dbReference>